<organism evidence="1 2">
    <name type="scientific">Pochonia chlamydosporia 170</name>
    <dbReference type="NCBI Taxonomy" id="1380566"/>
    <lineage>
        <taxon>Eukaryota</taxon>
        <taxon>Fungi</taxon>
        <taxon>Dikarya</taxon>
        <taxon>Ascomycota</taxon>
        <taxon>Pezizomycotina</taxon>
        <taxon>Sordariomycetes</taxon>
        <taxon>Hypocreomycetidae</taxon>
        <taxon>Hypocreales</taxon>
        <taxon>Clavicipitaceae</taxon>
        <taxon>Pochonia</taxon>
    </lineage>
</organism>
<protein>
    <submittedName>
        <fullName evidence="1">Uncharacterized protein</fullName>
    </submittedName>
</protein>
<dbReference type="GeneID" id="33936689"/>
<dbReference type="KEGG" id="pchm:VFPPC_17769"/>
<reference evidence="1 2" key="1">
    <citation type="journal article" date="2016" name="PLoS Pathog.">
        <title>Biosynthesis of antibiotic leucinostatins in bio-control fungus Purpureocillium lilacinum and their inhibition on phytophthora revealed by genome mining.</title>
        <authorList>
            <person name="Wang G."/>
            <person name="Liu Z."/>
            <person name="Lin R."/>
            <person name="Li E."/>
            <person name="Mao Z."/>
            <person name="Ling J."/>
            <person name="Yang Y."/>
            <person name="Yin W.B."/>
            <person name="Xie B."/>
        </authorList>
    </citation>
    <scope>NUCLEOTIDE SEQUENCE [LARGE SCALE GENOMIC DNA]</scope>
    <source>
        <strain evidence="1">170</strain>
    </source>
</reference>
<proteinExistence type="predicted"/>
<comment type="caution">
    <text evidence="1">The sequence shown here is derived from an EMBL/GenBank/DDBJ whole genome shotgun (WGS) entry which is preliminary data.</text>
</comment>
<sequence>MKSQYQVNPQDSGQIGAFAAAVISQGTRQKELASCTPNLIKHTNYRSSRMQYPRQELYTFPSKSSSSFFTLVNLGSQRGGPKLNLNQLHSTPPAISVLSISTPTTQHHQHHQHQPIIYT</sequence>
<accession>A0A219AS68</accession>
<dbReference type="RefSeq" id="XP_022285507.1">
    <property type="nucleotide sequence ID" value="XM_022429455.1"/>
</dbReference>
<gene>
    <name evidence="1" type="ORF">VFPPC_17769</name>
</gene>
<keyword evidence="2" id="KW-1185">Reference proteome</keyword>
<dbReference type="AlphaFoldDB" id="A0A219AS68"/>
<name>A0A219AS68_METCM</name>
<dbReference type="EMBL" id="LSBJ02000003">
    <property type="protein sequence ID" value="OWT43055.1"/>
    <property type="molecule type" value="Genomic_DNA"/>
</dbReference>
<dbReference type="Proteomes" id="UP000078397">
    <property type="component" value="Unassembled WGS sequence"/>
</dbReference>
<evidence type="ECO:0000313" key="2">
    <source>
        <dbReference type="Proteomes" id="UP000078397"/>
    </source>
</evidence>
<evidence type="ECO:0000313" key="1">
    <source>
        <dbReference type="EMBL" id="OWT43055.1"/>
    </source>
</evidence>